<dbReference type="AlphaFoldDB" id="A0A3B0YHA1"/>
<gene>
    <name evidence="1" type="ORF">MNBD_GAMMA12-1240</name>
</gene>
<reference evidence="1" key="1">
    <citation type="submission" date="2018-06" db="EMBL/GenBank/DDBJ databases">
        <authorList>
            <person name="Zhirakovskaya E."/>
        </authorList>
    </citation>
    <scope>NUCLEOTIDE SEQUENCE</scope>
</reference>
<feature type="non-terminal residue" evidence="1">
    <location>
        <position position="1"/>
    </location>
</feature>
<proteinExistence type="predicted"/>
<evidence type="ECO:0008006" key="2">
    <source>
        <dbReference type="Google" id="ProtNLM"/>
    </source>
</evidence>
<evidence type="ECO:0000313" key="1">
    <source>
        <dbReference type="EMBL" id="VAW80275.1"/>
    </source>
</evidence>
<dbReference type="Pfam" id="PF05717">
    <property type="entry name" value="TnpB_IS66"/>
    <property type="match status" value="1"/>
</dbReference>
<name>A0A3B0YHA1_9ZZZZ</name>
<dbReference type="NCBIfam" id="NF033819">
    <property type="entry name" value="IS66_TnpB"/>
    <property type="match status" value="1"/>
</dbReference>
<accession>A0A3B0YHA1</accession>
<dbReference type="EMBL" id="UOFL01000193">
    <property type="protein sequence ID" value="VAW80275.1"/>
    <property type="molecule type" value="Genomic_DNA"/>
</dbReference>
<protein>
    <recommendedName>
        <fullName evidence="2">Mobile element protein</fullName>
    </recommendedName>
</protein>
<sequence length="106" mass="12318">LAIKPIHMNKSFDGLAALVVDVIEQNPLSGHLFVFRNKRGDKIKVFTWDRNGFGFWYKRLDRGRYKFPRTDSSSVTISCDDLKLLLDGIDLNKLKRLPELYYEAVL</sequence>
<dbReference type="InterPro" id="IPR008878">
    <property type="entry name" value="Transposase_IS66_Orf2"/>
</dbReference>
<dbReference type="PANTHER" id="PTHR36455">
    <property type="match status" value="1"/>
</dbReference>
<dbReference type="PANTHER" id="PTHR36455:SF1">
    <property type="entry name" value="BLR8292 PROTEIN"/>
    <property type="match status" value="1"/>
</dbReference>
<organism evidence="1">
    <name type="scientific">hydrothermal vent metagenome</name>
    <dbReference type="NCBI Taxonomy" id="652676"/>
    <lineage>
        <taxon>unclassified sequences</taxon>
        <taxon>metagenomes</taxon>
        <taxon>ecological metagenomes</taxon>
    </lineage>
</organism>